<feature type="region of interest" description="Disordered" evidence="7">
    <location>
        <begin position="1"/>
        <end position="21"/>
    </location>
</feature>
<keyword evidence="4" id="KW-0408">Iron</keyword>
<accession>A0A1E3GT52</accession>
<dbReference type="STRING" id="291169.A9E74_01133"/>
<dbReference type="EMBL" id="MCRI01000008">
    <property type="protein sequence ID" value="ODN67229.1"/>
    <property type="molecule type" value="Genomic_DNA"/>
</dbReference>
<dbReference type="GO" id="GO:0042128">
    <property type="term" value="P:nitrate assimilation"/>
    <property type="evidence" value="ECO:0007669"/>
    <property type="project" value="UniProtKB-KW"/>
</dbReference>
<dbReference type="CDD" id="cd03530">
    <property type="entry name" value="Rieske_NirD_small_Bacillus"/>
    <property type="match status" value="1"/>
</dbReference>
<keyword evidence="10" id="KW-1185">Reference proteome</keyword>
<keyword evidence="3 9" id="KW-0560">Oxidoreductase</keyword>
<dbReference type="RefSeq" id="WP_069295638.1">
    <property type="nucleotide sequence ID" value="NZ_MCRI01000008.1"/>
</dbReference>
<keyword evidence="6" id="KW-0534">Nitrate assimilation</keyword>
<dbReference type="PATRIC" id="fig|291169.3.peg.1137"/>
<dbReference type="Proteomes" id="UP000094379">
    <property type="component" value="Unassembled WGS sequence"/>
</dbReference>
<keyword evidence="5" id="KW-0411">Iron-sulfur</keyword>
<evidence type="ECO:0000256" key="2">
    <source>
        <dbReference type="ARBA" id="ARBA00022723"/>
    </source>
</evidence>
<dbReference type="Gene3D" id="2.102.10.10">
    <property type="entry name" value="Rieske [2Fe-2S] iron-sulphur domain"/>
    <property type="match status" value="1"/>
</dbReference>
<evidence type="ECO:0000256" key="4">
    <source>
        <dbReference type="ARBA" id="ARBA00023004"/>
    </source>
</evidence>
<gene>
    <name evidence="9" type="primary">nasE</name>
    <name evidence="9" type="ORF">A9E74_01133</name>
</gene>
<dbReference type="PANTHER" id="PTHR21496:SF23">
    <property type="entry name" value="3-PHENYLPROPIONATE_CINNAMIC ACID DIOXYGENASE FERREDOXIN SUBUNIT"/>
    <property type="match status" value="1"/>
</dbReference>
<protein>
    <submittedName>
        <fullName evidence="9">Assimilatory nitrite reductase [NAD(P)H] small subunit</fullName>
        <ecNumber evidence="9">1.7.1.4</ecNumber>
    </submittedName>
</protein>
<dbReference type="AlphaFoldDB" id="A0A1E3GT52"/>
<evidence type="ECO:0000256" key="5">
    <source>
        <dbReference type="ARBA" id="ARBA00023014"/>
    </source>
</evidence>
<evidence type="ECO:0000313" key="9">
    <source>
        <dbReference type="EMBL" id="ODN67229.1"/>
    </source>
</evidence>
<name>A0A1E3GT52_9GAMM</name>
<organism evidence="9 10">
    <name type="scientific">Methylophaga muralis</name>
    <dbReference type="NCBI Taxonomy" id="291169"/>
    <lineage>
        <taxon>Bacteria</taxon>
        <taxon>Pseudomonadati</taxon>
        <taxon>Pseudomonadota</taxon>
        <taxon>Gammaproteobacteria</taxon>
        <taxon>Thiotrichales</taxon>
        <taxon>Piscirickettsiaceae</taxon>
        <taxon>Methylophaga</taxon>
    </lineage>
</organism>
<keyword evidence="1" id="KW-0001">2Fe-2S</keyword>
<feature type="domain" description="Rieske" evidence="8">
    <location>
        <begin position="4"/>
        <end position="100"/>
    </location>
</feature>
<sequence length="102" mass="11148">MQNWTEVGPVESVPQKGSRVMTTPDGDVAIFRTSSDEVFALFDQCPHKKGPLSQGIVYDKRVACPLHNWVIDLSSGEATGPDEGCTRSFATKVEDGMIYISL</sequence>
<evidence type="ECO:0000256" key="6">
    <source>
        <dbReference type="ARBA" id="ARBA00023063"/>
    </source>
</evidence>
<dbReference type="InterPro" id="IPR017941">
    <property type="entry name" value="Rieske_2Fe-2S"/>
</dbReference>
<dbReference type="GO" id="GO:0051537">
    <property type="term" value="F:2 iron, 2 sulfur cluster binding"/>
    <property type="evidence" value="ECO:0007669"/>
    <property type="project" value="UniProtKB-KW"/>
</dbReference>
<evidence type="ECO:0000256" key="3">
    <source>
        <dbReference type="ARBA" id="ARBA00023002"/>
    </source>
</evidence>
<evidence type="ECO:0000313" key="10">
    <source>
        <dbReference type="Proteomes" id="UP000094379"/>
    </source>
</evidence>
<dbReference type="InterPro" id="IPR036922">
    <property type="entry name" value="Rieske_2Fe-2S_sf"/>
</dbReference>
<evidence type="ECO:0000259" key="8">
    <source>
        <dbReference type="PROSITE" id="PS51296"/>
    </source>
</evidence>
<dbReference type="NCBIfam" id="TIGR02378">
    <property type="entry name" value="nirD_assim_sml"/>
    <property type="match status" value="1"/>
</dbReference>
<evidence type="ECO:0000256" key="7">
    <source>
        <dbReference type="SAM" id="MobiDB-lite"/>
    </source>
</evidence>
<proteinExistence type="predicted"/>
<dbReference type="InterPro" id="IPR012748">
    <property type="entry name" value="Rieske-like_NirD"/>
</dbReference>
<dbReference type="GO" id="GO:0008942">
    <property type="term" value="F:nitrite reductase [NAD(P)H] activity"/>
    <property type="evidence" value="ECO:0007669"/>
    <property type="project" value="UniProtKB-EC"/>
</dbReference>
<comment type="caution">
    <text evidence="9">The sequence shown here is derived from an EMBL/GenBank/DDBJ whole genome shotgun (WGS) entry which is preliminary data.</text>
</comment>
<dbReference type="SUPFAM" id="SSF50022">
    <property type="entry name" value="ISP domain"/>
    <property type="match status" value="1"/>
</dbReference>
<keyword evidence="2" id="KW-0479">Metal-binding</keyword>
<dbReference type="GO" id="GO:0046872">
    <property type="term" value="F:metal ion binding"/>
    <property type="evidence" value="ECO:0007669"/>
    <property type="project" value="UniProtKB-KW"/>
</dbReference>
<dbReference type="PROSITE" id="PS51296">
    <property type="entry name" value="RIESKE"/>
    <property type="match status" value="1"/>
</dbReference>
<dbReference type="PANTHER" id="PTHR21496">
    <property type="entry name" value="FERREDOXIN-RELATED"/>
    <property type="match status" value="1"/>
</dbReference>
<reference evidence="9 10" key="1">
    <citation type="submission" date="2016-07" db="EMBL/GenBank/DDBJ databases">
        <title>Draft Genome Sequence of Methylophaga muralis Bur 1.</title>
        <authorList>
            <person name="Vasilenko O.V."/>
            <person name="Doronina N.V."/>
            <person name="Shmareva M.N."/>
            <person name="Tarlachkov S.V."/>
            <person name="Mustakhimov I."/>
            <person name="Trotsenko Y.A."/>
        </authorList>
    </citation>
    <scope>NUCLEOTIDE SEQUENCE [LARGE SCALE GENOMIC DNA]</scope>
    <source>
        <strain evidence="9 10">Bur 1</strain>
    </source>
</reference>
<evidence type="ECO:0000256" key="1">
    <source>
        <dbReference type="ARBA" id="ARBA00022714"/>
    </source>
</evidence>
<dbReference type="EC" id="1.7.1.4" evidence="9"/>
<dbReference type="Pfam" id="PF00355">
    <property type="entry name" value="Rieske"/>
    <property type="match status" value="1"/>
</dbReference>